<evidence type="ECO:0000313" key="3">
    <source>
        <dbReference type="EMBL" id="PLV19999.1"/>
    </source>
</evidence>
<dbReference type="RefSeq" id="WP_102082821.1">
    <property type="nucleotide sequence ID" value="NZ_PJCP01000047.1"/>
</dbReference>
<proteinExistence type="predicted"/>
<keyword evidence="4" id="KW-1185">Reference proteome</keyword>
<dbReference type="AlphaFoldDB" id="A0AAX0VPC0"/>
<evidence type="ECO:0000313" key="2">
    <source>
        <dbReference type="EMBL" id="PLV09783.1"/>
    </source>
</evidence>
<feature type="region of interest" description="Disordered" evidence="1">
    <location>
        <begin position="50"/>
        <end position="82"/>
    </location>
</feature>
<evidence type="ECO:0000313" key="4">
    <source>
        <dbReference type="Proteomes" id="UP000234839"/>
    </source>
</evidence>
<evidence type="ECO:0000256" key="1">
    <source>
        <dbReference type="SAM" id="MobiDB-lite"/>
    </source>
</evidence>
<feature type="compositionally biased region" description="Basic and acidic residues" evidence="1">
    <location>
        <begin position="59"/>
        <end position="72"/>
    </location>
</feature>
<dbReference type="EMBL" id="PJCP01000047">
    <property type="protein sequence ID" value="PLV19999.1"/>
    <property type="molecule type" value="Genomic_DNA"/>
</dbReference>
<organism evidence="2 5">
    <name type="scientific">Pseudomonas guariconensis</name>
    <dbReference type="NCBI Taxonomy" id="1288410"/>
    <lineage>
        <taxon>Bacteria</taxon>
        <taxon>Pseudomonadati</taxon>
        <taxon>Pseudomonadota</taxon>
        <taxon>Gammaproteobacteria</taxon>
        <taxon>Pseudomonadales</taxon>
        <taxon>Pseudomonadaceae</taxon>
        <taxon>Pseudomonas</taxon>
    </lineage>
</organism>
<protein>
    <submittedName>
        <fullName evidence="2">Terminase small subunit</fullName>
    </submittedName>
</protein>
<gene>
    <name evidence="2" type="ORF">CXG49_26120</name>
    <name evidence="3" type="ORF">CXG53_26000</name>
</gene>
<evidence type="ECO:0000313" key="5">
    <source>
        <dbReference type="Proteomes" id="UP000234878"/>
    </source>
</evidence>
<reference evidence="4 5" key="1">
    <citation type="submission" date="2017-12" db="EMBL/GenBank/DDBJ databases">
        <title>Detection of the carbapenemase gene blaVIM-5 in members of the Pseudomonas putida group isolated from polluted Nigerian wetlands.</title>
        <authorList>
            <person name="Adelowo O."/>
            <person name="Vollmers J."/>
            <person name="Maeusezahl I."/>
            <person name="Kaster A.-K."/>
            <person name="Mueller J.A."/>
        </authorList>
    </citation>
    <scope>NUCLEOTIDE SEQUENCE [LARGE SCALE GENOMIC DNA]</scope>
    <source>
        <strain evidence="3 4">MR119</strain>
        <strain evidence="2 5">MR144</strain>
    </source>
</reference>
<comment type="caution">
    <text evidence="2">The sequence shown here is derived from an EMBL/GenBank/DDBJ whole genome shotgun (WGS) entry which is preliminary data.</text>
</comment>
<name>A0AAX0VPC0_9PSED</name>
<dbReference type="Proteomes" id="UP000234839">
    <property type="component" value="Unassembled WGS sequence"/>
</dbReference>
<dbReference type="Proteomes" id="UP000234878">
    <property type="component" value="Unassembled WGS sequence"/>
</dbReference>
<sequence>MHFLTKTEFAARRGWSKSYVTKLDQQGRLVLTDDGKIDVVATEALLDESADPSKAPIAARHEAKRTERERDPSTGPEITDKTPSVAQSLMLSGAERSFQKSKAHREYFLAQQEEANFYKLQGSLVDRKAVEEAAFVAGRTLRDQVFGLAPQLAAELAGMTDPWDIEKHLTDTFRRVFMDAAKMNDADLERAMKPS</sequence>
<accession>A0AAX0VPC0</accession>
<dbReference type="EMBL" id="PJCQ01000057">
    <property type="protein sequence ID" value="PLV09783.1"/>
    <property type="molecule type" value="Genomic_DNA"/>
</dbReference>